<evidence type="ECO:0000256" key="4">
    <source>
        <dbReference type="PIRSR" id="PIRSR000350-2"/>
    </source>
</evidence>
<dbReference type="EMBL" id="CP095342">
    <property type="protein sequence ID" value="XAG61785.1"/>
    <property type="molecule type" value="Genomic_DNA"/>
</dbReference>
<dbReference type="InterPro" id="IPR001100">
    <property type="entry name" value="Pyr_nuc-diS_OxRdtase"/>
</dbReference>
<keyword evidence="9" id="KW-0560">Oxidoreductase</keyword>
<dbReference type="AlphaFoldDB" id="A0AAU6TJ73"/>
<organism evidence="9">
    <name type="scientific">bacterium 19MO02SH05</name>
    <dbReference type="NCBI Taxonomy" id="2920696"/>
    <lineage>
        <taxon>Bacteria</taxon>
    </lineage>
</organism>
<protein>
    <submittedName>
        <fullName evidence="9">Dihydrolipoyl dehydrogenase</fullName>
        <ecNumber evidence="9">1.8.1.4</ecNumber>
    </submittedName>
</protein>
<evidence type="ECO:0000256" key="6">
    <source>
        <dbReference type="PIRSR" id="PIRSR000350-4"/>
    </source>
</evidence>
<accession>A0AAU6TJ73</accession>
<dbReference type="PRINTS" id="PR00411">
    <property type="entry name" value="PNDRDTASEI"/>
</dbReference>
<evidence type="ECO:0000259" key="7">
    <source>
        <dbReference type="Pfam" id="PF02852"/>
    </source>
</evidence>
<dbReference type="GO" id="GO:0003955">
    <property type="term" value="F:NAD(P)H dehydrogenase (quinone) activity"/>
    <property type="evidence" value="ECO:0007669"/>
    <property type="project" value="TreeGrafter"/>
</dbReference>
<dbReference type="Gene3D" id="3.30.390.30">
    <property type="match status" value="1"/>
</dbReference>
<keyword evidence="3 5" id="KW-0274">FAD</keyword>
<dbReference type="GO" id="GO:0050660">
    <property type="term" value="F:flavin adenine dinucleotide binding"/>
    <property type="evidence" value="ECO:0007669"/>
    <property type="project" value="TreeGrafter"/>
</dbReference>
<feature type="disulfide bond" description="Redox-active" evidence="6">
    <location>
        <begin position="42"/>
        <end position="47"/>
    </location>
</feature>
<dbReference type="Pfam" id="PF07992">
    <property type="entry name" value="Pyr_redox_2"/>
    <property type="match status" value="1"/>
</dbReference>
<dbReference type="InterPro" id="IPR023753">
    <property type="entry name" value="FAD/NAD-binding_dom"/>
</dbReference>
<feature type="active site" description="Proton acceptor" evidence="4">
    <location>
        <position position="432"/>
    </location>
</feature>
<dbReference type="PANTHER" id="PTHR43014:SF4">
    <property type="entry name" value="PYRIDINE NUCLEOTIDE-DISULFIDE OXIDOREDUCTASE RCLA-RELATED"/>
    <property type="match status" value="1"/>
</dbReference>
<dbReference type="EC" id="1.8.1.4" evidence="9"/>
<evidence type="ECO:0000256" key="5">
    <source>
        <dbReference type="PIRSR" id="PIRSR000350-3"/>
    </source>
</evidence>
<dbReference type="PANTHER" id="PTHR43014">
    <property type="entry name" value="MERCURIC REDUCTASE"/>
    <property type="match status" value="1"/>
</dbReference>
<evidence type="ECO:0000256" key="2">
    <source>
        <dbReference type="ARBA" id="ARBA00022630"/>
    </source>
</evidence>
<feature type="binding site" evidence="5">
    <location>
        <position position="302"/>
    </location>
    <ligand>
        <name>FAD</name>
        <dbReference type="ChEBI" id="CHEBI:57692"/>
    </ligand>
</feature>
<feature type="binding site" evidence="5">
    <location>
        <position position="260"/>
    </location>
    <ligand>
        <name>NAD(+)</name>
        <dbReference type="ChEBI" id="CHEBI:57540"/>
    </ligand>
</feature>
<evidence type="ECO:0000259" key="8">
    <source>
        <dbReference type="Pfam" id="PF07992"/>
    </source>
</evidence>
<evidence type="ECO:0000256" key="1">
    <source>
        <dbReference type="ARBA" id="ARBA00007532"/>
    </source>
</evidence>
<comment type="similarity">
    <text evidence="1">Belongs to the class-I pyridine nucleotide-disulfide oxidoreductase family.</text>
</comment>
<dbReference type="Gene3D" id="3.50.50.60">
    <property type="entry name" value="FAD/NAD(P)-binding domain"/>
    <property type="match status" value="2"/>
</dbReference>
<keyword evidence="2" id="KW-0285">Flavoprotein</keyword>
<feature type="binding site" evidence="5">
    <location>
        <position position="51"/>
    </location>
    <ligand>
        <name>FAD</name>
        <dbReference type="ChEBI" id="CHEBI:57692"/>
    </ligand>
</feature>
<gene>
    <name evidence="9" type="ORF">MRL64_03050</name>
</gene>
<dbReference type="InterPro" id="IPR036188">
    <property type="entry name" value="FAD/NAD-bd_sf"/>
</dbReference>
<dbReference type="InterPro" id="IPR004099">
    <property type="entry name" value="Pyr_nucl-diS_OxRdtase_dimer"/>
</dbReference>
<feature type="domain" description="Pyridine nucleotide-disulphide oxidoreductase dimerisation" evidence="7">
    <location>
        <begin position="340"/>
        <end position="442"/>
    </location>
</feature>
<reference evidence="9" key="1">
    <citation type="submission" date="2022-03" db="EMBL/GenBank/DDBJ databases">
        <title>Sea Food Isolates.</title>
        <authorList>
            <person name="Li c."/>
        </authorList>
    </citation>
    <scope>NUCLEOTIDE SEQUENCE</scope>
    <source>
        <strain evidence="9">19MO02SH05</strain>
    </source>
</reference>
<sequence length="469" mass="49861">MKKQVDVVIIGAGSAGLAALKQVQKSTDSFVIVNDGPYGTTCARVGCMPSKTLIASANAFHSRNKAAAFGIHGADKLTVDIPAVLERVRNLRDRFVSGVLKATADLGDKSISGRARLVKKNVVEVNGHEFIAKRIIIATGSQPVLPEPWRLLGDRIVTTDNFFELKDLPAKMAVIGLGAIGVEMAQALSRLGIEVHAFGKNDTIAGVTDPVVAKTVRNTLAQEFSIYTGHEVELAETANGVRVLAGPTDLKVDKVLVAIGRKPNLDDLGLNKLGVKLNNKGIPEFDRNTMQLGDLPLFIAGDVNADLSLLHEAADEGYIAGVNSVSDSLTCFKRRTPLAIVFSEPGIAAVGQRFNQLATSCLVGCVDFGTQGRALTAQTNQGVLRVYANSGDYRILGAEMCAPAAEHLAHLLALAIQRQLTVHDMLAMPFYHPVLEEGLRTALRDISVQSAVSQADLSHCSAFGSAALD</sequence>
<keyword evidence="5" id="KW-0520">NAD</keyword>
<evidence type="ECO:0000256" key="3">
    <source>
        <dbReference type="ARBA" id="ARBA00022827"/>
    </source>
</evidence>
<name>A0AAU6TJ73_UNCXX</name>
<dbReference type="InterPro" id="IPR016156">
    <property type="entry name" value="FAD/NAD-linked_Rdtase_dimer_sf"/>
</dbReference>
<dbReference type="GO" id="GO:0004148">
    <property type="term" value="F:dihydrolipoyl dehydrogenase (NADH) activity"/>
    <property type="evidence" value="ECO:0007669"/>
    <property type="project" value="UniProtKB-EC"/>
</dbReference>
<dbReference type="PIRSF" id="PIRSF000350">
    <property type="entry name" value="Mercury_reductase_MerA"/>
    <property type="match status" value="1"/>
</dbReference>
<dbReference type="NCBIfam" id="NF004939">
    <property type="entry name" value="PRK06292.1-1"/>
    <property type="match status" value="1"/>
</dbReference>
<dbReference type="SUPFAM" id="SSF51905">
    <property type="entry name" value="FAD/NAD(P)-binding domain"/>
    <property type="match status" value="2"/>
</dbReference>
<feature type="domain" description="FAD/NAD(P)-binding" evidence="8">
    <location>
        <begin position="6"/>
        <end position="317"/>
    </location>
</feature>
<dbReference type="Pfam" id="PF02852">
    <property type="entry name" value="Pyr_redox_dim"/>
    <property type="match status" value="1"/>
</dbReference>
<dbReference type="SUPFAM" id="SSF55424">
    <property type="entry name" value="FAD/NAD-linked reductases, dimerisation (C-terminal) domain"/>
    <property type="match status" value="1"/>
</dbReference>
<dbReference type="PRINTS" id="PR00368">
    <property type="entry name" value="FADPNR"/>
</dbReference>
<feature type="binding site" evidence="5">
    <location>
        <begin position="139"/>
        <end position="141"/>
    </location>
    <ligand>
        <name>FAD</name>
        <dbReference type="ChEBI" id="CHEBI:57692"/>
    </ligand>
</feature>
<proteinExistence type="inferred from homology"/>
<comment type="cofactor">
    <cofactor evidence="5">
        <name>FAD</name>
        <dbReference type="ChEBI" id="CHEBI:57692"/>
    </cofactor>
    <text evidence="5">Binds 1 FAD per subunit.</text>
</comment>
<keyword evidence="5" id="KW-0547">Nucleotide-binding</keyword>
<evidence type="ECO:0000313" key="9">
    <source>
        <dbReference type="EMBL" id="XAG61785.1"/>
    </source>
</evidence>
<feature type="binding site" evidence="5">
    <location>
        <begin position="176"/>
        <end position="183"/>
    </location>
    <ligand>
        <name>NAD(+)</name>
        <dbReference type="ChEBI" id="CHEBI:57540"/>
    </ligand>
</feature>